<evidence type="ECO:0000256" key="4">
    <source>
        <dbReference type="ARBA" id="ARBA00022989"/>
    </source>
</evidence>
<accession>A0A7J5BU64</accession>
<feature type="transmembrane region" description="Helical" evidence="6">
    <location>
        <begin position="261"/>
        <end position="279"/>
    </location>
</feature>
<dbReference type="OrthoDB" id="5638726at2"/>
<dbReference type="Proteomes" id="UP000467240">
    <property type="component" value="Unassembled WGS sequence"/>
</dbReference>
<comment type="subcellular location">
    <subcellularLocation>
        <location evidence="1">Cell membrane</location>
        <topology evidence="1">Multi-pass membrane protein</topology>
    </subcellularLocation>
</comment>
<comment type="caution">
    <text evidence="7">The sequence shown here is derived from an EMBL/GenBank/DDBJ whole genome shotgun (WGS) entry which is preliminary data.</text>
</comment>
<evidence type="ECO:0000313" key="7">
    <source>
        <dbReference type="EMBL" id="KAB1657827.1"/>
    </source>
</evidence>
<keyword evidence="3 6" id="KW-0812">Transmembrane</keyword>
<evidence type="ECO:0000256" key="3">
    <source>
        <dbReference type="ARBA" id="ARBA00022692"/>
    </source>
</evidence>
<feature type="transmembrane region" description="Helical" evidence="6">
    <location>
        <begin position="27"/>
        <end position="50"/>
    </location>
</feature>
<keyword evidence="5 6" id="KW-0472">Membrane</keyword>
<gene>
    <name evidence="7" type="ORF">F8O01_07725</name>
</gene>
<dbReference type="AlphaFoldDB" id="A0A7J5BU64"/>
<evidence type="ECO:0000256" key="1">
    <source>
        <dbReference type="ARBA" id="ARBA00004651"/>
    </source>
</evidence>
<dbReference type="PANTHER" id="PTHR30086">
    <property type="entry name" value="ARGININE EXPORTER PROTEIN ARGO"/>
    <property type="match status" value="1"/>
</dbReference>
<name>A0A7J5BU64_9MICO</name>
<dbReference type="GO" id="GO:0005886">
    <property type="term" value="C:plasma membrane"/>
    <property type="evidence" value="ECO:0007669"/>
    <property type="project" value="UniProtKB-SubCell"/>
</dbReference>
<dbReference type="EMBL" id="WBJZ01000008">
    <property type="protein sequence ID" value="KAB1657827.1"/>
    <property type="molecule type" value="Genomic_DNA"/>
</dbReference>
<feature type="transmembrane region" description="Helical" evidence="6">
    <location>
        <begin position="222"/>
        <end position="241"/>
    </location>
</feature>
<feature type="transmembrane region" description="Helical" evidence="6">
    <location>
        <begin position="90"/>
        <end position="108"/>
    </location>
</feature>
<dbReference type="PANTHER" id="PTHR30086:SF20">
    <property type="entry name" value="ARGININE EXPORTER PROTEIN ARGO-RELATED"/>
    <property type="match status" value="1"/>
</dbReference>
<keyword evidence="2" id="KW-1003">Cell membrane</keyword>
<evidence type="ECO:0000256" key="5">
    <source>
        <dbReference type="ARBA" id="ARBA00023136"/>
    </source>
</evidence>
<protein>
    <submittedName>
        <fullName evidence="7">Amino acid transporter</fullName>
    </submittedName>
</protein>
<sequence>MTGALIRSTCRHTSAHGGRTGMDLVTVWLSGFGNTLALIVAIGAQNALLLRAGIRGRNVGMMVVVCVASDILLMTLGVLGIGALVEAAPAAVTIASWAGAAFLVLYAAHAIRRAFRPSALVVDDADERSHDATPVRREMATTAALGTVDVARSPGGPARGTIAGAGSAPAATSATDGAERAVPGTGRRAALLSILAVTYLNPHCYIDTVVLLGAIANTHGETLRWVFLAGGVVASSLWFPLLGYGARRLRPFFASPRSWQVLDIGIAVVMLVIAARLVFA</sequence>
<feature type="transmembrane region" description="Helical" evidence="6">
    <location>
        <begin position="62"/>
        <end position="84"/>
    </location>
</feature>
<proteinExistence type="predicted"/>
<evidence type="ECO:0000313" key="8">
    <source>
        <dbReference type="Proteomes" id="UP000467240"/>
    </source>
</evidence>
<dbReference type="GO" id="GO:0015171">
    <property type="term" value="F:amino acid transmembrane transporter activity"/>
    <property type="evidence" value="ECO:0007669"/>
    <property type="project" value="TreeGrafter"/>
</dbReference>
<organism evidence="7 8">
    <name type="scientific">Pseudoclavibacter chungangensis</name>
    <dbReference type="NCBI Taxonomy" id="587635"/>
    <lineage>
        <taxon>Bacteria</taxon>
        <taxon>Bacillati</taxon>
        <taxon>Actinomycetota</taxon>
        <taxon>Actinomycetes</taxon>
        <taxon>Micrococcales</taxon>
        <taxon>Microbacteriaceae</taxon>
        <taxon>Pseudoclavibacter</taxon>
    </lineage>
</organism>
<keyword evidence="8" id="KW-1185">Reference proteome</keyword>
<reference evidence="7 8" key="1">
    <citation type="submission" date="2019-09" db="EMBL/GenBank/DDBJ databases">
        <title>Phylogeny of genus Pseudoclavibacter and closely related genus.</title>
        <authorList>
            <person name="Li Y."/>
        </authorList>
    </citation>
    <scope>NUCLEOTIDE SEQUENCE [LARGE SCALE GENOMIC DNA]</scope>
    <source>
        <strain evidence="7 8">DSM 23821</strain>
    </source>
</reference>
<evidence type="ECO:0000256" key="6">
    <source>
        <dbReference type="SAM" id="Phobius"/>
    </source>
</evidence>
<evidence type="ECO:0000256" key="2">
    <source>
        <dbReference type="ARBA" id="ARBA00022475"/>
    </source>
</evidence>
<dbReference type="InterPro" id="IPR001123">
    <property type="entry name" value="LeuE-type"/>
</dbReference>
<keyword evidence="4 6" id="KW-1133">Transmembrane helix</keyword>
<dbReference type="Pfam" id="PF01810">
    <property type="entry name" value="LysE"/>
    <property type="match status" value="1"/>
</dbReference>